<protein>
    <submittedName>
        <fullName evidence="2">Type IV fimbrial biogenesis protein PilX</fullName>
    </submittedName>
</protein>
<accession>A0A090R762</accession>
<organism evidence="2 3">
    <name type="scientific">Photobacterium aphoticum</name>
    <dbReference type="NCBI Taxonomy" id="754436"/>
    <lineage>
        <taxon>Bacteria</taxon>
        <taxon>Pseudomonadati</taxon>
        <taxon>Pseudomonadota</taxon>
        <taxon>Gammaproteobacteria</taxon>
        <taxon>Vibrionales</taxon>
        <taxon>Vibrionaceae</taxon>
        <taxon>Photobacterium</taxon>
    </lineage>
</organism>
<dbReference type="AlphaFoldDB" id="A0A090R762"/>
<dbReference type="eggNOG" id="COG4726">
    <property type="taxonomic scope" value="Bacteria"/>
</dbReference>
<evidence type="ECO:0000259" key="1">
    <source>
        <dbReference type="Pfam" id="PF23981"/>
    </source>
</evidence>
<sequence length="629" mass="65641">MVGVLVVSMIAGGLVLNSMKDNITQERLSGNFQKKTNARLVAEKGVFDTYNYLNEQLALHPDKSLEQLLVGMETAGNVPGLAGMAYALTLETSAGSNTLGLQSDGVRFDGKTVLKANFKLETGSSTSSSAFGRGIVGCDRVAISGSGKIDSYNSVLGDYGQILVDGSQNIAGNATVRTLNDNDLVELSGTGKIDGNVFAVGNVELSSSANITGNLYSNGAIHMFSNSTIGGDVFSYQHYFQQNGIVSGSIHANTYVKIEQTKVEGGIVSSGYITATGESIGGAMLANGDITLRQVSALGIAQTYGNYSQYEGSVDGVKAKQNVSLLTTNALINNDNLAYAGVGSFAKEWSGAPDSDYLNPPYKVDPPEPAIPVVPPVEMLPIDDGVLDVSDPNDMTCDPLGIENQVLIVEDHAPHAKDLDVNDTGADTTVYTLSHTLGEFSRWPGSPGSKPTPIAARTAPFIGVDQPILMYDNANIKGKLEVKPGHHVVMFAKGNFIMSGASSLTIPENSSLTLIVKGDLIIGAGAEVITPPHGLTADGLPVFSIFSSYSGTGVYITGGVEQVYAAIYAPLTDIAISSSVGFKGSLLGKSVTVTGDGGVHYDEAIGDAEVGKVTVTSPPNLVFKGWQSL</sequence>
<dbReference type="InterPro" id="IPR055729">
    <property type="entry name" value="DUF7305"/>
</dbReference>
<dbReference type="EMBL" id="BBMN01000002">
    <property type="protein sequence ID" value="GAL03457.1"/>
    <property type="molecule type" value="Genomic_DNA"/>
</dbReference>
<feature type="domain" description="DUF7305" evidence="1">
    <location>
        <begin position="475"/>
        <end position="606"/>
    </location>
</feature>
<dbReference type="STRING" id="754436.JCM19237_6351"/>
<dbReference type="Pfam" id="PF23981">
    <property type="entry name" value="DUF7305"/>
    <property type="match status" value="1"/>
</dbReference>
<comment type="caution">
    <text evidence="2">The sequence shown here is derived from an EMBL/GenBank/DDBJ whole genome shotgun (WGS) entry which is preliminary data.</text>
</comment>
<evidence type="ECO:0000313" key="2">
    <source>
        <dbReference type="EMBL" id="GAL03457.1"/>
    </source>
</evidence>
<gene>
    <name evidence="2" type="ORF">JCM19237_6351</name>
</gene>
<evidence type="ECO:0000313" key="3">
    <source>
        <dbReference type="Proteomes" id="UP000029227"/>
    </source>
</evidence>
<name>A0A090R762_9GAMM</name>
<reference evidence="2 3" key="1">
    <citation type="journal article" date="2014" name="Genome Announc.">
        <title>Draft Genome Sequences of Two Vibrionaceae Species, Vibrio ponticus C121 and Photobacterium aphoticum C119, Isolated as Coral Reef Microbiota.</title>
        <authorList>
            <person name="Al-saari N."/>
            <person name="Meirelles P.M."/>
            <person name="Mino S."/>
            <person name="Suda W."/>
            <person name="Oshima K."/>
            <person name="Hattori M."/>
            <person name="Ohkuma M."/>
            <person name="Thompson F.L."/>
            <person name="Gomez-Gil B."/>
            <person name="Sawabe T."/>
            <person name="Sawabe T."/>
        </authorList>
    </citation>
    <scope>NUCLEOTIDE SEQUENCE [LARGE SCALE GENOMIC DNA]</scope>
    <source>
        <strain evidence="2 3">JCM 19237</strain>
    </source>
</reference>
<proteinExistence type="predicted"/>
<dbReference type="Proteomes" id="UP000029227">
    <property type="component" value="Unassembled WGS sequence"/>
</dbReference>